<feature type="transmembrane region" description="Helical" evidence="1">
    <location>
        <begin position="53"/>
        <end position="76"/>
    </location>
</feature>
<evidence type="ECO:0000256" key="1">
    <source>
        <dbReference type="SAM" id="Phobius"/>
    </source>
</evidence>
<dbReference type="InterPro" id="IPR006186">
    <property type="entry name" value="Ser/Thr-sp_prot-phosphatase"/>
</dbReference>
<dbReference type="Proteomes" id="UP001177023">
    <property type="component" value="Unassembled WGS sequence"/>
</dbReference>
<keyword evidence="1" id="KW-0812">Transmembrane</keyword>
<feature type="domain" description="Serine/threonine specific protein phosphatases" evidence="2">
    <location>
        <begin position="3"/>
        <end position="291"/>
    </location>
</feature>
<keyword evidence="1" id="KW-0472">Membrane</keyword>
<dbReference type="GO" id="GO:0004722">
    <property type="term" value="F:protein serine/threonine phosphatase activity"/>
    <property type="evidence" value="ECO:0007669"/>
    <property type="project" value="TreeGrafter"/>
</dbReference>
<dbReference type="PRINTS" id="PR00114">
    <property type="entry name" value="STPHPHTASE"/>
</dbReference>
<name>A0AA36CYZ1_9BILA</name>
<evidence type="ECO:0000313" key="4">
    <source>
        <dbReference type="Proteomes" id="UP001177023"/>
    </source>
</evidence>
<feature type="non-terminal residue" evidence="3">
    <location>
        <position position="1"/>
    </location>
</feature>
<dbReference type="PANTHER" id="PTHR11668">
    <property type="entry name" value="SERINE/THREONINE PROTEIN PHOSPHATASE"/>
    <property type="match status" value="1"/>
</dbReference>
<dbReference type="SMART" id="SM00156">
    <property type="entry name" value="PP2Ac"/>
    <property type="match status" value="1"/>
</dbReference>
<dbReference type="InterPro" id="IPR050341">
    <property type="entry name" value="PP1_catalytic_subunit"/>
</dbReference>
<comment type="caution">
    <text evidence="3">The sequence shown here is derived from an EMBL/GenBank/DDBJ whole genome shotgun (WGS) entry which is preliminary data.</text>
</comment>
<evidence type="ECO:0000259" key="2">
    <source>
        <dbReference type="SMART" id="SM00156"/>
    </source>
</evidence>
<dbReference type="SUPFAM" id="SSF56300">
    <property type="entry name" value="Metallo-dependent phosphatases"/>
    <property type="match status" value="1"/>
</dbReference>
<reference evidence="3" key="1">
    <citation type="submission" date="2023-06" db="EMBL/GenBank/DDBJ databases">
        <authorList>
            <person name="Delattre M."/>
        </authorList>
    </citation>
    <scope>NUCLEOTIDE SEQUENCE</scope>
    <source>
        <strain evidence="3">AF72</strain>
    </source>
</reference>
<dbReference type="Gene3D" id="3.60.21.10">
    <property type="match status" value="1"/>
</dbReference>
<dbReference type="AlphaFoldDB" id="A0AA36CYZ1"/>
<dbReference type="PANTHER" id="PTHR11668:SF4">
    <property type="entry name" value="SERINE_THREONINE SPECIFIC PROTEIN PHOSPHATASES DOMAIN-CONTAINING PROTEIN"/>
    <property type="match status" value="1"/>
</dbReference>
<accession>A0AA36CYZ1</accession>
<dbReference type="Pfam" id="PF00149">
    <property type="entry name" value="Metallophos"/>
    <property type="match status" value="1"/>
</dbReference>
<dbReference type="GO" id="GO:0005634">
    <property type="term" value="C:nucleus"/>
    <property type="evidence" value="ECO:0007669"/>
    <property type="project" value="TreeGrafter"/>
</dbReference>
<gene>
    <name evidence="3" type="ORF">MSPICULIGERA_LOCUS15939</name>
</gene>
<dbReference type="EMBL" id="CATQJA010002651">
    <property type="protein sequence ID" value="CAJ0577670.1"/>
    <property type="molecule type" value="Genomic_DNA"/>
</dbReference>
<organism evidence="3 4">
    <name type="scientific">Mesorhabditis spiculigera</name>
    <dbReference type="NCBI Taxonomy" id="96644"/>
    <lineage>
        <taxon>Eukaryota</taxon>
        <taxon>Metazoa</taxon>
        <taxon>Ecdysozoa</taxon>
        <taxon>Nematoda</taxon>
        <taxon>Chromadorea</taxon>
        <taxon>Rhabditida</taxon>
        <taxon>Rhabditina</taxon>
        <taxon>Rhabditomorpha</taxon>
        <taxon>Rhabditoidea</taxon>
        <taxon>Rhabditidae</taxon>
        <taxon>Mesorhabditinae</taxon>
        <taxon>Mesorhabditis</taxon>
    </lineage>
</organism>
<keyword evidence="4" id="KW-1185">Reference proteome</keyword>
<keyword evidence="1" id="KW-1133">Transmembrane helix</keyword>
<protein>
    <recommendedName>
        <fullName evidence="2">Serine/threonine specific protein phosphatases domain-containing protein</fullName>
    </recommendedName>
</protein>
<dbReference type="GO" id="GO:0005737">
    <property type="term" value="C:cytoplasm"/>
    <property type="evidence" value="ECO:0007669"/>
    <property type="project" value="TreeGrafter"/>
</dbReference>
<sequence length="301" mass="33962">MNHIFKEVKAIVNMEPTVLDLKGPITVMGPLHGEGDALITLMSMVGPPTDHQYLFIGNFAGLGFASLELVFMLFCLKLKYPEHIHLLKGFHEDPALFKEIDFYEDMQRRGLLPEEVKTTEDLRSVDLVTEALAALPLAATINKEILCMHGGPGRYLREEGLSRLRQVSRPPENDLDLNLTIETMWAVMEFVEKPVSRQNDSRDEMPSFTDAEATLFCQENKIKLLIRGRQLIDQGFLNKPNEVLTIISAASYLNNFRNHGVALGFDEHSTQVTVIRWLCRDAEPGSLDDEKPSAYRNAIPP</sequence>
<dbReference type="InterPro" id="IPR029052">
    <property type="entry name" value="Metallo-depent_PP-like"/>
</dbReference>
<dbReference type="InterPro" id="IPR004843">
    <property type="entry name" value="Calcineurin-like_PHP"/>
</dbReference>
<proteinExistence type="predicted"/>
<evidence type="ECO:0000313" key="3">
    <source>
        <dbReference type="EMBL" id="CAJ0577670.1"/>
    </source>
</evidence>